<dbReference type="Gene3D" id="3.30.420.10">
    <property type="entry name" value="Ribonuclease H-like superfamily/Ribonuclease H"/>
    <property type="match status" value="1"/>
</dbReference>
<dbReference type="InterPro" id="IPR001584">
    <property type="entry name" value="Integrase_cat-core"/>
</dbReference>
<dbReference type="InterPro" id="IPR017894">
    <property type="entry name" value="HTH_IS21_transposase_type"/>
</dbReference>
<dbReference type="EMBL" id="FOSX01000144">
    <property type="protein sequence ID" value="SFL50010.1"/>
    <property type="molecule type" value="Genomic_DNA"/>
</dbReference>
<evidence type="ECO:0000259" key="6">
    <source>
        <dbReference type="PROSITE" id="PS50994"/>
    </source>
</evidence>
<protein>
    <submittedName>
        <fullName evidence="7">Transposase</fullName>
    </submittedName>
</protein>
<dbReference type="PANTHER" id="PTHR35004">
    <property type="entry name" value="TRANSPOSASE RV3428C-RELATED"/>
    <property type="match status" value="1"/>
</dbReference>
<dbReference type="GO" id="GO:0003677">
    <property type="term" value="F:DNA binding"/>
    <property type="evidence" value="ECO:0007669"/>
    <property type="project" value="UniProtKB-KW"/>
</dbReference>
<dbReference type="Pfam" id="PF13384">
    <property type="entry name" value="HTH_23"/>
    <property type="match status" value="1"/>
</dbReference>
<reference evidence="7 8" key="1">
    <citation type="submission" date="2016-10" db="EMBL/GenBank/DDBJ databases">
        <authorList>
            <person name="de Groot N.N."/>
        </authorList>
    </citation>
    <scope>NUCLEOTIDE SEQUENCE [LARGE SCALE GENOMIC DNA]</scope>
    <source>
        <strain evidence="7 8">DSM 381</strain>
    </source>
</reference>
<name>A0A1I4I6V4_9GAMM</name>
<keyword evidence="2" id="KW-0815">Transposition</keyword>
<dbReference type="Proteomes" id="UP000199579">
    <property type="component" value="Unassembled WGS sequence"/>
</dbReference>
<evidence type="ECO:0000313" key="7">
    <source>
        <dbReference type="EMBL" id="SFL50010.1"/>
    </source>
</evidence>
<keyword evidence="4" id="KW-0233">DNA recombination</keyword>
<dbReference type="GO" id="GO:0015074">
    <property type="term" value="P:DNA integration"/>
    <property type="evidence" value="ECO:0007669"/>
    <property type="project" value="InterPro"/>
</dbReference>
<dbReference type="CDD" id="cd00569">
    <property type="entry name" value="HTH_Hin_like"/>
    <property type="match status" value="1"/>
</dbReference>
<feature type="domain" description="HTH IS21-type" evidence="5">
    <location>
        <begin position="5"/>
        <end position="67"/>
    </location>
</feature>
<accession>A0A1I4I6V4</accession>
<evidence type="ECO:0000256" key="2">
    <source>
        <dbReference type="ARBA" id="ARBA00022578"/>
    </source>
</evidence>
<evidence type="ECO:0000256" key="4">
    <source>
        <dbReference type="ARBA" id="ARBA00023172"/>
    </source>
</evidence>
<dbReference type="Gene3D" id="1.10.10.60">
    <property type="entry name" value="Homeodomain-like"/>
    <property type="match status" value="1"/>
</dbReference>
<keyword evidence="3" id="KW-0238">DNA-binding</keyword>
<dbReference type="SUPFAM" id="SSF46689">
    <property type="entry name" value="Homeodomain-like"/>
    <property type="match status" value="1"/>
</dbReference>
<dbReference type="InterPro" id="IPR036397">
    <property type="entry name" value="RNaseH_sf"/>
</dbReference>
<dbReference type="RefSeq" id="WP_090944465.1">
    <property type="nucleotide sequence ID" value="NZ_FOSX01000144.1"/>
</dbReference>
<dbReference type="Pfam" id="PF00665">
    <property type="entry name" value="rve"/>
    <property type="match status" value="1"/>
</dbReference>
<evidence type="ECO:0000256" key="1">
    <source>
        <dbReference type="ARBA" id="ARBA00009277"/>
    </source>
</evidence>
<dbReference type="PROSITE" id="PS50994">
    <property type="entry name" value="INTEGRASE"/>
    <property type="match status" value="1"/>
</dbReference>
<sequence length="341" mass="39284">MLTQEQAVEIRVLARQGHSIRQIAKMLGVSRNTVRRYLKEPAVPRYSPRDPRPTKLDPFHDYLRERVKQAHPLWLPSTVLMREICEQGYQGGASKLRAWLARLKPARPDDGPVVRFETEPGQQMQADFVVFRRAKSPLSAFVATLGYSRMTYVHFVPDESFDSVHDALLLAFDYFGGVPQQVLFDNMKTVVLERDAYDDGSHRFHPGLLQMADDLGFRIRLCRPYRARTKGKVERFNRYLRESFYNPLHSRVKAAGLLVDCGTANRLVGDWLAEVANVRVHATLGERPIDRWRREQGLLTPLPQALRRDWEPLLGNRPRPVPHESLQHPLSVYESIREACA</sequence>
<evidence type="ECO:0000259" key="5">
    <source>
        <dbReference type="PROSITE" id="PS50531"/>
    </source>
</evidence>
<feature type="domain" description="Integrase catalytic" evidence="6">
    <location>
        <begin position="116"/>
        <end position="296"/>
    </location>
</feature>
<dbReference type="InterPro" id="IPR012337">
    <property type="entry name" value="RNaseH-like_sf"/>
</dbReference>
<proteinExistence type="inferred from homology"/>
<dbReference type="SUPFAM" id="SSF53098">
    <property type="entry name" value="Ribonuclease H-like"/>
    <property type="match status" value="1"/>
</dbReference>
<dbReference type="GO" id="GO:0006310">
    <property type="term" value="P:DNA recombination"/>
    <property type="evidence" value="ECO:0007669"/>
    <property type="project" value="UniProtKB-KW"/>
</dbReference>
<comment type="similarity">
    <text evidence="1">Belongs to the transposase IS21/IS408/IS1162 family.</text>
</comment>
<evidence type="ECO:0000313" key="8">
    <source>
        <dbReference type="Proteomes" id="UP000199579"/>
    </source>
</evidence>
<dbReference type="InterPro" id="IPR009057">
    <property type="entry name" value="Homeodomain-like_sf"/>
</dbReference>
<dbReference type="PANTHER" id="PTHR35004:SF6">
    <property type="entry name" value="TRANSPOSASE"/>
    <property type="match status" value="1"/>
</dbReference>
<dbReference type="GO" id="GO:0032196">
    <property type="term" value="P:transposition"/>
    <property type="evidence" value="ECO:0007669"/>
    <property type="project" value="UniProtKB-KW"/>
</dbReference>
<evidence type="ECO:0000256" key="3">
    <source>
        <dbReference type="ARBA" id="ARBA00023125"/>
    </source>
</evidence>
<dbReference type="NCBIfam" id="NF033546">
    <property type="entry name" value="transpos_IS21"/>
    <property type="match status" value="1"/>
</dbReference>
<gene>
    <name evidence="7" type="ORF">SAMN04244574_04501</name>
</gene>
<dbReference type="AlphaFoldDB" id="A0A1I4I6V4"/>
<dbReference type="PROSITE" id="PS50531">
    <property type="entry name" value="HTH_IS21"/>
    <property type="match status" value="1"/>
</dbReference>
<organism evidence="7 8">
    <name type="scientific">Azotobacter beijerinckii</name>
    <dbReference type="NCBI Taxonomy" id="170623"/>
    <lineage>
        <taxon>Bacteria</taxon>
        <taxon>Pseudomonadati</taxon>
        <taxon>Pseudomonadota</taxon>
        <taxon>Gammaproteobacteria</taxon>
        <taxon>Pseudomonadales</taxon>
        <taxon>Pseudomonadaceae</taxon>
        <taxon>Azotobacter</taxon>
    </lineage>
</organism>